<sequence>MTKQSTACTSRQSAEAERTQRSPLAASAFPHMPTFTASTTILSQARSTQSTCARRRLATLAVPSSLLSLIPTPPAAHHGFLNIVSVSSTKKNKQLTTQSQSRLPGPNTSSPFSLPSHPHLDYVLSIVPVSIASSHRLSLPVHPIYPSATDFIRLSPNRRQPHPECHGQHSCRRVVRLRCQDRSRRHEVPAQQVGCGVLASLGQGILGMI</sequence>
<dbReference type="EMBL" id="JBBPHU010000010">
    <property type="protein sequence ID" value="KAK7512941.1"/>
    <property type="molecule type" value="Genomic_DNA"/>
</dbReference>
<accession>A0ABR1KDU5</accession>
<evidence type="ECO:0000256" key="1">
    <source>
        <dbReference type="SAM" id="MobiDB-lite"/>
    </source>
</evidence>
<evidence type="ECO:0000313" key="3">
    <source>
        <dbReference type="Proteomes" id="UP001363622"/>
    </source>
</evidence>
<proteinExistence type="predicted"/>
<organism evidence="2 3">
    <name type="scientific">Phyllosticta citriasiana</name>
    <dbReference type="NCBI Taxonomy" id="595635"/>
    <lineage>
        <taxon>Eukaryota</taxon>
        <taxon>Fungi</taxon>
        <taxon>Dikarya</taxon>
        <taxon>Ascomycota</taxon>
        <taxon>Pezizomycotina</taxon>
        <taxon>Dothideomycetes</taxon>
        <taxon>Dothideomycetes incertae sedis</taxon>
        <taxon>Botryosphaeriales</taxon>
        <taxon>Phyllostictaceae</taxon>
        <taxon>Phyllosticta</taxon>
    </lineage>
</organism>
<name>A0ABR1KDU5_9PEZI</name>
<evidence type="ECO:0000313" key="2">
    <source>
        <dbReference type="EMBL" id="KAK7512941.1"/>
    </source>
</evidence>
<feature type="region of interest" description="Disordered" evidence="1">
    <location>
        <begin position="91"/>
        <end position="114"/>
    </location>
</feature>
<protein>
    <submittedName>
        <fullName evidence="2">Uncharacterized protein</fullName>
    </submittedName>
</protein>
<comment type="caution">
    <text evidence="2">The sequence shown here is derived from an EMBL/GenBank/DDBJ whole genome shotgun (WGS) entry which is preliminary data.</text>
</comment>
<reference evidence="2 3" key="1">
    <citation type="submission" date="2024-04" db="EMBL/GenBank/DDBJ databases">
        <title>Phyllosticta paracitricarpa is synonymous to the EU quarantine fungus P. citricarpa based on phylogenomic analyses.</title>
        <authorList>
            <consortium name="Lawrence Berkeley National Laboratory"/>
            <person name="Van Ingen-Buijs V.A."/>
            <person name="Van Westerhoven A.C."/>
            <person name="Haridas S."/>
            <person name="Skiadas P."/>
            <person name="Martin F."/>
            <person name="Groenewald J.Z."/>
            <person name="Crous P.W."/>
            <person name="Seidl M.F."/>
        </authorList>
    </citation>
    <scope>NUCLEOTIDE SEQUENCE [LARGE SCALE GENOMIC DNA]</scope>
    <source>
        <strain evidence="2 3">CBS 123371</strain>
    </source>
</reference>
<keyword evidence="3" id="KW-1185">Reference proteome</keyword>
<feature type="region of interest" description="Disordered" evidence="1">
    <location>
        <begin position="1"/>
        <end position="22"/>
    </location>
</feature>
<gene>
    <name evidence="2" type="ORF">IWZ03DRAFT_42659</name>
</gene>
<feature type="compositionally biased region" description="Polar residues" evidence="1">
    <location>
        <begin position="1"/>
        <end position="13"/>
    </location>
</feature>
<dbReference type="Proteomes" id="UP001363622">
    <property type="component" value="Unassembled WGS sequence"/>
</dbReference>
<feature type="compositionally biased region" description="Polar residues" evidence="1">
    <location>
        <begin position="91"/>
        <end position="108"/>
    </location>
</feature>